<dbReference type="InterPro" id="IPR011528">
    <property type="entry name" value="NERD"/>
</dbReference>
<gene>
    <name evidence="2" type="ORF">QWY14_08080</name>
</gene>
<accession>A0ABT8N1K6</accession>
<name>A0ABT8N1K6_9BACL</name>
<proteinExistence type="predicted"/>
<sequence length="313" mass="36184">MIIKYRNKPAKIAGYEALLKRLPAHYEKRGVIQEKLNSARAGIGGEERLDRLLDFFEPPYPHLLLQDVELPDHLQIDTMMITQSCVFLLEVKNMSGILRFQENPSALHQVTPNGEIRGHKSPVIQAETAQLKVEKILKLLNFPLRVQSAIVIAYPSQIVENVPPGTKVWSADEVLVRLYNLDMPKPKISLEQMKSLGDQFLSLQQKYNPFPLAPKFDIQLQNIENGVFCPRCRLKKMDRFQRKWECKSCFLLSNDAHFEAVEEWFMLCQPTITTNQCKDFLGLSSLEAAKRLLKRMELDEIGGRRHRRYAKRI</sequence>
<dbReference type="Proteomes" id="UP001172055">
    <property type="component" value="Unassembled WGS sequence"/>
</dbReference>
<protein>
    <submittedName>
        <fullName evidence="2">Nuclease-related domain-containing protein</fullName>
    </submittedName>
</protein>
<reference evidence="2 3" key="1">
    <citation type="submission" date="2023-06" db="EMBL/GenBank/DDBJ databases">
        <title>Novel species in genus Planococcus.</title>
        <authorList>
            <person name="Ning S."/>
        </authorList>
    </citation>
    <scope>NUCLEOTIDE SEQUENCE [LARGE SCALE GENOMIC DNA]</scope>
    <source>
        <strain evidence="2 3">N028</strain>
    </source>
</reference>
<evidence type="ECO:0000313" key="2">
    <source>
        <dbReference type="EMBL" id="MDN7241749.1"/>
    </source>
</evidence>
<evidence type="ECO:0000313" key="3">
    <source>
        <dbReference type="Proteomes" id="UP001172055"/>
    </source>
</evidence>
<feature type="domain" description="NERD" evidence="1">
    <location>
        <begin position="41"/>
        <end position="159"/>
    </location>
</feature>
<dbReference type="Pfam" id="PF08378">
    <property type="entry name" value="NERD"/>
    <property type="match status" value="1"/>
</dbReference>
<dbReference type="RefSeq" id="WP_300985778.1">
    <property type="nucleotide sequence ID" value="NZ_CP129236.1"/>
</dbReference>
<comment type="caution">
    <text evidence="2">The sequence shown here is derived from an EMBL/GenBank/DDBJ whole genome shotgun (WGS) entry which is preliminary data.</text>
</comment>
<evidence type="ECO:0000259" key="1">
    <source>
        <dbReference type="PROSITE" id="PS50965"/>
    </source>
</evidence>
<dbReference type="PROSITE" id="PS50965">
    <property type="entry name" value="NERD"/>
    <property type="match status" value="1"/>
</dbReference>
<keyword evidence="3" id="KW-1185">Reference proteome</keyword>
<organism evidence="2 3">
    <name type="scientific">Planococcus shixiaomingii</name>
    <dbReference type="NCBI Taxonomy" id="3058393"/>
    <lineage>
        <taxon>Bacteria</taxon>
        <taxon>Bacillati</taxon>
        <taxon>Bacillota</taxon>
        <taxon>Bacilli</taxon>
        <taxon>Bacillales</taxon>
        <taxon>Caryophanaceae</taxon>
        <taxon>Planococcus</taxon>
    </lineage>
</organism>
<dbReference type="EMBL" id="JAUJWV010000001">
    <property type="protein sequence ID" value="MDN7241749.1"/>
    <property type="molecule type" value="Genomic_DNA"/>
</dbReference>